<organism evidence="1 2">
    <name type="scientific">Canavalia gladiata</name>
    <name type="common">Sword bean</name>
    <name type="synonym">Dolichos gladiatus</name>
    <dbReference type="NCBI Taxonomy" id="3824"/>
    <lineage>
        <taxon>Eukaryota</taxon>
        <taxon>Viridiplantae</taxon>
        <taxon>Streptophyta</taxon>
        <taxon>Embryophyta</taxon>
        <taxon>Tracheophyta</taxon>
        <taxon>Spermatophyta</taxon>
        <taxon>Magnoliopsida</taxon>
        <taxon>eudicotyledons</taxon>
        <taxon>Gunneridae</taxon>
        <taxon>Pentapetalae</taxon>
        <taxon>rosids</taxon>
        <taxon>fabids</taxon>
        <taxon>Fabales</taxon>
        <taxon>Fabaceae</taxon>
        <taxon>Papilionoideae</taxon>
        <taxon>50 kb inversion clade</taxon>
        <taxon>NPAAA clade</taxon>
        <taxon>indigoferoid/millettioid clade</taxon>
        <taxon>Phaseoleae</taxon>
        <taxon>Canavalia</taxon>
    </lineage>
</organism>
<dbReference type="AlphaFoldDB" id="A0AAN9L844"/>
<accession>A0AAN9L844</accession>
<comment type="caution">
    <text evidence="1">The sequence shown here is derived from an EMBL/GenBank/DDBJ whole genome shotgun (WGS) entry which is preliminary data.</text>
</comment>
<sequence>MLVNSPKGLVHGHQVNILVLSLIGVEGWRYFLWLFTPLHSPSLKEQGSPPLEGSIYKREGNKLNVGVSAYLGNGGKEDLEVSMKVT</sequence>
<reference evidence="1 2" key="1">
    <citation type="submission" date="2024-01" db="EMBL/GenBank/DDBJ databases">
        <title>The genomes of 5 underutilized Papilionoideae crops provide insights into root nodulation and disease resistanc.</title>
        <authorList>
            <person name="Jiang F."/>
        </authorList>
    </citation>
    <scope>NUCLEOTIDE SEQUENCE [LARGE SCALE GENOMIC DNA]</scope>
    <source>
        <strain evidence="1">LVBAO_FW01</strain>
        <tissue evidence="1">Leaves</tissue>
    </source>
</reference>
<gene>
    <name evidence="1" type="ORF">VNO77_23623</name>
</gene>
<dbReference type="EMBL" id="JAYMYQ010000005">
    <property type="protein sequence ID" value="KAK7329454.1"/>
    <property type="molecule type" value="Genomic_DNA"/>
</dbReference>
<evidence type="ECO:0000313" key="1">
    <source>
        <dbReference type="EMBL" id="KAK7329454.1"/>
    </source>
</evidence>
<protein>
    <submittedName>
        <fullName evidence="1">Uncharacterized protein</fullName>
    </submittedName>
</protein>
<name>A0AAN9L844_CANGL</name>
<evidence type="ECO:0000313" key="2">
    <source>
        <dbReference type="Proteomes" id="UP001367508"/>
    </source>
</evidence>
<keyword evidence="2" id="KW-1185">Reference proteome</keyword>
<proteinExistence type="predicted"/>
<dbReference type="Proteomes" id="UP001367508">
    <property type="component" value="Unassembled WGS sequence"/>
</dbReference>